<dbReference type="GO" id="GO:0005737">
    <property type="term" value="C:cytoplasm"/>
    <property type="evidence" value="ECO:0007669"/>
    <property type="project" value="TreeGrafter"/>
</dbReference>
<protein>
    <submittedName>
        <fullName evidence="7">Exosome complex component CSL4</fullName>
    </submittedName>
</protein>
<sequence>MSQGSSAGSPGEAICVVPGDCLCAADDKHVAGKGTIERSGYIYSCLVGRVYTQQQEDKTELVEVRTGQEQNIVPTAGSVVTAKVTYVNPRFLRCEILCIGETVLKHKFRGMLKKEDVRATERDKVKMYECFRPGDVILAKVVSLGDALSYVLSTAENELGVALAHSEAGALMVPLSWAEMRCPLTQARELRKVAKIPPEDVAFRLARSADRRPRRRLSPGATGPLLSIQHTADQPEVQAVA</sequence>
<feature type="domain" description="Exosome complex component CSL4 C-terminal" evidence="5">
    <location>
        <begin position="104"/>
        <end position="144"/>
    </location>
</feature>
<dbReference type="GO" id="GO:0006396">
    <property type="term" value="P:RNA processing"/>
    <property type="evidence" value="ECO:0007669"/>
    <property type="project" value="InterPro"/>
</dbReference>
<evidence type="ECO:0000259" key="5">
    <source>
        <dbReference type="Pfam" id="PF10447"/>
    </source>
</evidence>
<dbReference type="InterPro" id="IPR039771">
    <property type="entry name" value="Csl4"/>
</dbReference>
<dbReference type="Gene3D" id="2.40.50.100">
    <property type="match status" value="1"/>
</dbReference>
<dbReference type="InterPro" id="IPR012340">
    <property type="entry name" value="NA-bd_OB-fold"/>
</dbReference>
<keyword evidence="8" id="KW-1185">Reference proteome</keyword>
<evidence type="ECO:0000256" key="3">
    <source>
        <dbReference type="ARBA" id="ARBA00022835"/>
    </source>
</evidence>
<organism evidence="7 8">
    <name type="scientific">Amphibalanus amphitrite</name>
    <name type="common">Striped barnacle</name>
    <name type="synonym">Balanus amphitrite</name>
    <dbReference type="NCBI Taxonomy" id="1232801"/>
    <lineage>
        <taxon>Eukaryota</taxon>
        <taxon>Metazoa</taxon>
        <taxon>Ecdysozoa</taxon>
        <taxon>Arthropoda</taxon>
        <taxon>Crustacea</taxon>
        <taxon>Multicrustacea</taxon>
        <taxon>Cirripedia</taxon>
        <taxon>Thoracica</taxon>
        <taxon>Thoracicalcarea</taxon>
        <taxon>Balanomorpha</taxon>
        <taxon>Balanoidea</taxon>
        <taxon>Balanidae</taxon>
        <taxon>Amphibalaninae</taxon>
        <taxon>Amphibalanus</taxon>
    </lineage>
</organism>
<dbReference type="AlphaFoldDB" id="A0A6A4VIU3"/>
<dbReference type="SUPFAM" id="SSF50249">
    <property type="entry name" value="Nucleic acid-binding proteins"/>
    <property type="match status" value="1"/>
</dbReference>
<dbReference type="PANTHER" id="PTHR12686:SF8">
    <property type="entry name" value="EXOSOME COMPLEX COMPONENT CSL4"/>
    <property type="match status" value="1"/>
</dbReference>
<dbReference type="Proteomes" id="UP000440578">
    <property type="component" value="Unassembled WGS sequence"/>
</dbReference>
<dbReference type="EMBL" id="VIIS01001573">
    <property type="protein sequence ID" value="KAF0296337.1"/>
    <property type="molecule type" value="Genomic_DNA"/>
</dbReference>
<evidence type="ECO:0000256" key="2">
    <source>
        <dbReference type="ARBA" id="ARBA00022490"/>
    </source>
</evidence>
<dbReference type="OrthoDB" id="440760at2759"/>
<evidence type="ECO:0000256" key="4">
    <source>
        <dbReference type="SAM" id="MobiDB-lite"/>
    </source>
</evidence>
<evidence type="ECO:0000313" key="7">
    <source>
        <dbReference type="EMBL" id="KAF0296337.1"/>
    </source>
</evidence>
<dbReference type="GO" id="GO:0003723">
    <property type="term" value="F:RNA binding"/>
    <property type="evidence" value="ECO:0007669"/>
    <property type="project" value="InterPro"/>
</dbReference>
<keyword evidence="2" id="KW-0963">Cytoplasm</keyword>
<reference evidence="7 8" key="1">
    <citation type="submission" date="2019-07" db="EMBL/GenBank/DDBJ databases">
        <title>Draft genome assembly of a fouling barnacle, Amphibalanus amphitrite (Darwin, 1854): The first reference genome for Thecostraca.</title>
        <authorList>
            <person name="Kim W."/>
        </authorList>
    </citation>
    <scope>NUCLEOTIDE SEQUENCE [LARGE SCALE GENOMIC DNA]</scope>
    <source>
        <strain evidence="7">SNU_AA5</strain>
        <tissue evidence="7">Soma without cirri and trophi</tissue>
    </source>
</reference>
<evidence type="ECO:0000256" key="1">
    <source>
        <dbReference type="ARBA" id="ARBA00004604"/>
    </source>
</evidence>
<evidence type="ECO:0000259" key="6">
    <source>
        <dbReference type="Pfam" id="PF14382"/>
    </source>
</evidence>
<dbReference type="Pfam" id="PF14382">
    <property type="entry name" value="ECR1_N"/>
    <property type="match status" value="1"/>
</dbReference>
<comment type="caution">
    <text evidence="7">The sequence shown here is derived from an EMBL/GenBank/DDBJ whole genome shotgun (WGS) entry which is preliminary data.</text>
</comment>
<keyword evidence="3" id="KW-0271">Exosome</keyword>
<feature type="region of interest" description="Disordered" evidence="4">
    <location>
        <begin position="210"/>
        <end position="241"/>
    </location>
</feature>
<dbReference type="SUPFAM" id="SSF110324">
    <property type="entry name" value="Ribosomal L27 protein-like"/>
    <property type="match status" value="1"/>
</dbReference>
<dbReference type="FunFam" id="2.40.50.140:FF:000198">
    <property type="entry name" value="Exosome complex component CSL4"/>
    <property type="match status" value="1"/>
</dbReference>
<accession>A0A6A4VIU3</accession>
<dbReference type="GO" id="GO:0005730">
    <property type="term" value="C:nucleolus"/>
    <property type="evidence" value="ECO:0007669"/>
    <property type="project" value="UniProtKB-SubCell"/>
</dbReference>
<dbReference type="PANTHER" id="PTHR12686">
    <property type="entry name" value="3'-5' EXORIBONUCLEASE CSL4-RELATED"/>
    <property type="match status" value="1"/>
</dbReference>
<name>A0A6A4VIU3_AMPAM</name>
<gene>
    <name evidence="7" type="primary">Exosc1</name>
    <name evidence="7" type="ORF">FJT64_006259</name>
</gene>
<proteinExistence type="predicted"/>
<dbReference type="Pfam" id="PF10447">
    <property type="entry name" value="EXOSC1"/>
    <property type="match status" value="1"/>
</dbReference>
<dbReference type="InterPro" id="IPR019495">
    <property type="entry name" value="EXOSC1_C"/>
</dbReference>
<dbReference type="GO" id="GO:0000176">
    <property type="term" value="C:nuclear exosome (RNase complex)"/>
    <property type="evidence" value="ECO:0007669"/>
    <property type="project" value="TreeGrafter"/>
</dbReference>
<evidence type="ECO:0000313" key="8">
    <source>
        <dbReference type="Proteomes" id="UP000440578"/>
    </source>
</evidence>
<dbReference type="Gene3D" id="2.40.50.140">
    <property type="entry name" value="Nucleic acid-binding proteins"/>
    <property type="match status" value="1"/>
</dbReference>
<feature type="domain" description="Exosome complex component N-terminal" evidence="6">
    <location>
        <begin position="16"/>
        <end position="50"/>
    </location>
</feature>
<comment type="subcellular location">
    <subcellularLocation>
        <location evidence="1">Nucleus</location>
        <location evidence="1">Nucleolus</location>
    </subcellularLocation>
</comment>
<dbReference type="InterPro" id="IPR025721">
    <property type="entry name" value="Exosome_cplx_N_dom"/>
</dbReference>
<dbReference type="CDD" id="cd05791">
    <property type="entry name" value="S1_CSL4"/>
    <property type="match status" value="1"/>
</dbReference>